<dbReference type="EMBL" id="LYDR01000039">
    <property type="protein sequence ID" value="ODA34753.1"/>
    <property type="molecule type" value="Genomic_DNA"/>
</dbReference>
<name>A0A1C3ENC4_9PLAN</name>
<dbReference type="Proteomes" id="UP000094828">
    <property type="component" value="Unassembled WGS sequence"/>
</dbReference>
<protein>
    <submittedName>
        <fullName evidence="2">Uncharacterized protein</fullName>
    </submittedName>
</protein>
<proteinExistence type="predicted"/>
<evidence type="ECO:0000313" key="2">
    <source>
        <dbReference type="EMBL" id="ODA34753.1"/>
    </source>
</evidence>
<accession>A0A1C3ENC4</accession>
<reference evidence="2 3" key="1">
    <citation type="submission" date="2016-05" db="EMBL/GenBank/DDBJ databases">
        <title>Genomic and physiological characterization of Planctopirus sp. isolated from fresh water lake.</title>
        <authorList>
            <person name="Subhash Y."/>
            <person name="Ramana C."/>
        </authorList>
    </citation>
    <scope>NUCLEOTIDE SEQUENCE [LARGE SCALE GENOMIC DNA]</scope>
    <source>
        <strain evidence="2 3">JC280</strain>
    </source>
</reference>
<feature type="region of interest" description="Disordered" evidence="1">
    <location>
        <begin position="1"/>
        <end position="115"/>
    </location>
</feature>
<feature type="compositionally biased region" description="Gly residues" evidence="1">
    <location>
        <begin position="1"/>
        <end position="10"/>
    </location>
</feature>
<dbReference type="OrthoDB" id="214634at2"/>
<evidence type="ECO:0000313" key="3">
    <source>
        <dbReference type="Proteomes" id="UP000094828"/>
    </source>
</evidence>
<organism evidence="2 3">
    <name type="scientific">Planctopirus hydrillae</name>
    <dbReference type="NCBI Taxonomy" id="1841610"/>
    <lineage>
        <taxon>Bacteria</taxon>
        <taxon>Pseudomonadati</taxon>
        <taxon>Planctomycetota</taxon>
        <taxon>Planctomycetia</taxon>
        <taxon>Planctomycetales</taxon>
        <taxon>Planctomycetaceae</taxon>
        <taxon>Planctopirus</taxon>
    </lineage>
</organism>
<feature type="compositionally biased region" description="Low complexity" evidence="1">
    <location>
        <begin position="14"/>
        <end position="29"/>
    </location>
</feature>
<comment type="caution">
    <text evidence="2">The sequence shown here is derived from an EMBL/GenBank/DDBJ whole genome shotgun (WGS) entry which is preliminary data.</text>
</comment>
<feature type="compositionally biased region" description="Basic and acidic residues" evidence="1">
    <location>
        <begin position="57"/>
        <end position="69"/>
    </location>
</feature>
<evidence type="ECO:0000256" key="1">
    <source>
        <dbReference type="SAM" id="MobiDB-lite"/>
    </source>
</evidence>
<keyword evidence="3" id="KW-1185">Reference proteome</keyword>
<dbReference type="AlphaFoldDB" id="A0A1C3ENC4"/>
<dbReference type="RefSeq" id="WP_131818184.1">
    <property type="nucleotide sequence ID" value="NZ_LYDR01000039.1"/>
</dbReference>
<gene>
    <name evidence="2" type="ORF">A6X21_03560</name>
</gene>
<sequence>MSSIGFGGYGSPFVSGAAGVPAAQQQGSQNQRATASSDANRDLSIAQLNEKSIGDLAENHGVDDRDADGRMPWTANEEPPAEQPGASESHQAIHKPPLHPLDADGERGTLFDSDA</sequence>